<evidence type="ECO:0000313" key="3">
    <source>
        <dbReference type="Proteomes" id="UP000531561"/>
    </source>
</evidence>
<feature type="region of interest" description="Disordered" evidence="1">
    <location>
        <begin position="426"/>
        <end position="473"/>
    </location>
</feature>
<feature type="compositionally biased region" description="Basic and acidic residues" evidence="1">
    <location>
        <begin position="547"/>
        <end position="564"/>
    </location>
</feature>
<gene>
    <name evidence="2" type="ORF">Bfra_007547</name>
</gene>
<dbReference type="RefSeq" id="XP_037187298.1">
    <property type="nucleotide sequence ID" value="XM_037337918.1"/>
</dbReference>
<feature type="compositionally biased region" description="Basic and acidic residues" evidence="1">
    <location>
        <begin position="1"/>
        <end position="11"/>
    </location>
</feature>
<evidence type="ECO:0000256" key="1">
    <source>
        <dbReference type="SAM" id="MobiDB-lite"/>
    </source>
</evidence>
<feature type="region of interest" description="Disordered" evidence="1">
    <location>
        <begin position="547"/>
        <end position="609"/>
    </location>
</feature>
<feature type="region of interest" description="Disordered" evidence="1">
    <location>
        <begin position="216"/>
        <end position="261"/>
    </location>
</feature>
<organism evidence="2 3">
    <name type="scientific">Botrytis fragariae</name>
    <dbReference type="NCBI Taxonomy" id="1964551"/>
    <lineage>
        <taxon>Eukaryota</taxon>
        <taxon>Fungi</taxon>
        <taxon>Dikarya</taxon>
        <taxon>Ascomycota</taxon>
        <taxon>Pezizomycotina</taxon>
        <taxon>Leotiomycetes</taxon>
        <taxon>Helotiales</taxon>
        <taxon>Sclerotiniaceae</taxon>
        <taxon>Botrytis</taxon>
    </lineage>
</organism>
<dbReference type="AlphaFoldDB" id="A0A8H6EDK0"/>
<feature type="region of interest" description="Disordered" evidence="1">
    <location>
        <begin position="1"/>
        <end position="46"/>
    </location>
</feature>
<proteinExistence type="predicted"/>
<feature type="compositionally biased region" description="Polar residues" evidence="1">
    <location>
        <begin position="217"/>
        <end position="261"/>
    </location>
</feature>
<feature type="compositionally biased region" description="Basic and acidic residues" evidence="1">
    <location>
        <begin position="583"/>
        <end position="595"/>
    </location>
</feature>
<dbReference type="GeneID" id="59261610"/>
<sequence length="810" mass="90112">MSEFPNKDAMPRPEQILETMKEADGNGLDGSKRSPGTMPEYAPAPPLTDAELEQYSYLFDFDAATMLDADWTGQVTENFDQCNAISSNPDLNASPFSTKEDYPIVTSSASANQPSSEQVIVDTPPIDIPGLENFGLRQEQQVDFLNTSDETIHQEINSWYANVGAAQANYDAFPEQNVEEKALEFTEEDQVVLDSFGPAIADEISAKYPTQDRLNMAVSQSSQAPTAQSVALQGSEQLSGTSDTNSLEVPTSSRVQPKDNFTTQSQLDSLVEWTEKKYQSSIWNFNKYDQTFLSAQTIPSPPMDHDEHIVSNYQESKSQSSIKIQELAPVMIVQRPEFRHNQAGAAQNRCEHNLLRSHEGYDEPNQISQMKSEGDWKYASLPHRYPNSSHGDLNAAQAPQLYSCLKAFGNNNINAGIELQRAGNDPTGIENRVGTTHNVQSQRNGNSQRGKASQVPKKRAGWETRPDATRPRVRMTEEEFQWLRPNEGPREVFETQRRKAAEERLKEEADAEALEKAGIPRPRPKQQKPFKGGIHIEVWEKDRLNDRRLAQGKSGRDLFSEKPKLRGKRKGRGTSETELPQPELKKSRLQERDNFENPPLTSSTTHGMPNISYTGNHFVNHNYTNNYTNNNYTSTMSGNGATYPAMINHGYVGSMSGAGGMNPGVIQSADANSMPRSGGQIPSIIPGNYHRAEQAGPADLFQARFNHNQRTGEFPSQMRSSTEARNIRIIVPPPRYNQQGDASGNLQPQLQSLQRPTAPIFGAGMSRNQPSKYPARSSMAHVSNDISSYLAEQNAQAFRSTGHVYPQDPL</sequence>
<feature type="compositionally biased region" description="Basic and acidic residues" evidence="1">
    <location>
        <begin position="460"/>
        <end position="473"/>
    </location>
</feature>
<protein>
    <submittedName>
        <fullName evidence="2">Uncharacterized protein</fullName>
    </submittedName>
</protein>
<name>A0A8H6EDK0_9HELO</name>
<comment type="caution">
    <text evidence="2">The sequence shown here is derived from an EMBL/GenBank/DDBJ whole genome shotgun (WGS) entry which is preliminary data.</text>
</comment>
<feature type="compositionally biased region" description="Basic and acidic residues" evidence="1">
    <location>
        <begin position="487"/>
        <end position="508"/>
    </location>
</feature>
<dbReference type="EMBL" id="JABFCT010000026">
    <property type="protein sequence ID" value="KAF5868349.1"/>
    <property type="molecule type" value="Genomic_DNA"/>
</dbReference>
<feature type="compositionally biased region" description="Polar residues" evidence="1">
    <location>
        <begin position="433"/>
        <end position="451"/>
    </location>
</feature>
<dbReference type="Proteomes" id="UP000531561">
    <property type="component" value="Unassembled WGS sequence"/>
</dbReference>
<reference evidence="2 3" key="1">
    <citation type="journal article" date="2020" name="Phytopathology">
        <title>A high-quality genome resource of Botrytis fragariae, a new and rapidly spreading fungal pathogen causing strawberry gray mold in the U.S.A.</title>
        <authorList>
            <person name="Wu Y."/>
            <person name="Saski C.A."/>
            <person name="Schnabel G."/>
            <person name="Xiao S."/>
            <person name="Hu M."/>
        </authorList>
    </citation>
    <scope>NUCLEOTIDE SEQUENCE [LARGE SCALE GENOMIC DNA]</scope>
    <source>
        <strain evidence="2 3">BVB16</strain>
    </source>
</reference>
<accession>A0A8H6EDK0</accession>
<feature type="region of interest" description="Disordered" evidence="1">
    <location>
        <begin position="486"/>
        <end position="534"/>
    </location>
</feature>
<keyword evidence="3" id="KW-1185">Reference proteome</keyword>
<feature type="compositionally biased region" description="Polar residues" evidence="1">
    <location>
        <begin position="599"/>
        <end position="609"/>
    </location>
</feature>
<evidence type="ECO:0000313" key="2">
    <source>
        <dbReference type="EMBL" id="KAF5868349.1"/>
    </source>
</evidence>
<dbReference type="OrthoDB" id="3535741at2759"/>